<dbReference type="AlphaFoldDB" id="A0A162YL10"/>
<name>A0A162YL10_DIDRA</name>
<keyword evidence="2" id="KW-1185">Reference proteome</keyword>
<gene>
    <name evidence="1" type="ORF">ST47_g8756</name>
</gene>
<protein>
    <submittedName>
        <fullName evidence="1">Uncharacterized protein</fullName>
    </submittedName>
</protein>
<dbReference type="EMBL" id="JYNV01000286">
    <property type="protein sequence ID" value="KZM20103.1"/>
    <property type="molecule type" value="Genomic_DNA"/>
</dbReference>
<reference evidence="1 2" key="1">
    <citation type="journal article" date="2016" name="Sci. Rep.">
        <title>Draft genome sequencing and secretome analysis of fungal phytopathogen Ascochyta rabiei provides insight into the necrotrophic effector repertoire.</title>
        <authorList>
            <person name="Verma S."/>
            <person name="Gazara R.K."/>
            <person name="Nizam S."/>
            <person name="Parween S."/>
            <person name="Chattopadhyay D."/>
            <person name="Verma P.K."/>
        </authorList>
    </citation>
    <scope>NUCLEOTIDE SEQUENCE [LARGE SCALE GENOMIC DNA]</scope>
    <source>
        <strain evidence="1 2">ArDII</strain>
    </source>
</reference>
<evidence type="ECO:0000313" key="2">
    <source>
        <dbReference type="Proteomes" id="UP000076837"/>
    </source>
</evidence>
<dbReference type="Proteomes" id="UP000076837">
    <property type="component" value="Unassembled WGS sequence"/>
</dbReference>
<organism evidence="1 2">
    <name type="scientific">Didymella rabiei</name>
    <name type="common">Chickpea ascochyta blight fungus</name>
    <name type="synonym">Mycosphaerella rabiei</name>
    <dbReference type="NCBI Taxonomy" id="5454"/>
    <lineage>
        <taxon>Eukaryota</taxon>
        <taxon>Fungi</taxon>
        <taxon>Dikarya</taxon>
        <taxon>Ascomycota</taxon>
        <taxon>Pezizomycotina</taxon>
        <taxon>Dothideomycetes</taxon>
        <taxon>Pleosporomycetidae</taxon>
        <taxon>Pleosporales</taxon>
        <taxon>Pleosporineae</taxon>
        <taxon>Didymellaceae</taxon>
        <taxon>Ascochyta</taxon>
    </lineage>
</organism>
<dbReference type="STRING" id="5454.A0A162YL10"/>
<evidence type="ECO:0000313" key="1">
    <source>
        <dbReference type="EMBL" id="KZM20103.1"/>
    </source>
</evidence>
<comment type="caution">
    <text evidence="1">The sequence shown here is derived from an EMBL/GenBank/DDBJ whole genome shotgun (WGS) entry which is preliminary data.</text>
</comment>
<sequence length="174" mass="18528">MHLLPPSLLLFCHLALSTGSPSPPLLTSDYAISLAPRNTLFFRQLTDLQTFDAALGGVRASSITNSGVPDRPFAVDGNYFSDFQSAAQRSCDEQFQGCQLLANGQGQDGQGKGKGKGKGKGGAGPLTVDMCNQQKEKCTAAQQQARVQDFKTGVPSTNIGPDPLFSDFDLICER</sequence>
<proteinExistence type="predicted"/>
<dbReference type="OrthoDB" id="2507450at2759"/>
<accession>A0A162YL10</accession>